<organism evidence="1 2">
    <name type="scientific">Platanthera zijinensis</name>
    <dbReference type="NCBI Taxonomy" id="2320716"/>
    <lineage>
        <taxon>Eukaryota</taxon>
        <taxon>Viridiplantae</taxon>
        <taxon>Streptophyta</taxon>
        <taxon>Embryophyta</taxon>
        <taxon>Tracheophyta</taxon>
        <taxon>Spermatophyta</taxon>
        <taxon>Magnoliopsida</taxon>
        <taxon>Liliopsida</taxon>
        <taxon>Asparagales</taxon>
        <taxon>Orchidaceae</taxon>
        <taxon>Orchidoideae</taxon>
        <taxon>Orchideae</taxon>
        <taxon>Orchidinae</taxon>
        <taxon>Platanthera</taxon>
    </lineage>
</organism>
<dbReference type="AlphaFoldDB" id="A0AAP0C2C6"/>
<comment type="caution">
    <text evidence="1">The sequence shown here is derived from an EMBL/GenBank/DDBJ whole genome shotgun (WGS) entry which is preliminary data.</text>
</comment>
<dbReference type="PANTHER" id="PTHR35304:SF1">
    <property type="entry name" value="OS05G0120300 PROTEIN"/>
    <property type="match status" value="1"/>
</dbReference>
<sequence>MSPACQSSVGCIDAHVPVHPAANTNLYRWAESDAKFVRSLTPGGSGGDNRQWSTVIDSLSCRQKFLRSYTFSKKETVPEKTVKCLGKAKYQNCGQSLVKPFAMMSGKKYESMSPKKKKKGRSMLWWMFYRLLSCTSSFDVANGNSAVHAM</sequence>
<evidence type="ECO:0000313" key="1">
    <source>
        <dbReference type="EMBL" id="KAK8956839.1"/>
    </source>
</evidence>
<evidence type="ECO:0000313" key="2">
    <source>
        <dbReference type="Proteomes" id="UP001418222"/>
    </source>
</evidence>
<protein>
    <submittedName>
        <fullName evidence="1">Uncharacterized protein</fullName>
    </submittedName>
</protein>
<dbReference type="PANTHER" id="PTHR35304">
    <property type="entry name" value="OS05G0120300 PROTEIN-RELATED"/>
    <property type="match status" value="1"/>
</dbReference>
<keyword evidence="2" id="KW-1185">Reference proteome</keyword>
<name>A0AAP0C2C6_9ASPA</name>
<proteinExistence type="predicted"/>
<reference evidence="1 2" key="1">
    <citation type="journal article" date="2022" name="Nat. Plants">
        <title>Genomes of leafy and leafless Platanthera orchids illuminate the evolution of mycoheterotrophy.</title>
        <authorList>
            <person name="Li M.H."/>
            <person name="Liu K.W."/>
            <person name="Li Z."/>
            <person name="Lu H.C."/>
            <person name="Ye Q.L."/>
            <person name="Zhang D."/>
            <person name="Wang J.Y."/>
            <person name="Li Y.F."/>
            <person name="Zhong Z.M."/>
            <person name="Liu X."/>
            <person name="Yu X."/>
            <person name="Liu D.K."/>
            <person name="Tu X.D."/>
            <person name="Liu B."/>
            <person name="Hao Y."/>
            <person name="Liao X.Y."/>
            <person name="Jiang Y.T."/>
            <person name="Sun W.H."/>
            <person name="Chen J."/>
            <person name="Chen Y.Q."/>
            <person name="Ai Y."/>
            <person name="Zhai J.W."/>
            <person name="Wu S.S."/>
            <person name="Zhou Z."/>
            <person name="Hsiao Y.Y."/>
            <person name="Wu W.L."/>
            <person name="Chen Y.Y."/>
            <person name="Lin Y.F."/>
            <person name="Hsu J.L."/>
            <person name="Li C.Y."/>
            <person name="Wang Z.W."/>
            <person name="Zhao X."/>
            <person name="Zhong W.Y."/>
            <person name="Ma X.K."/>
            <person name="Ma L."/>
            <person name="Huang J."/>
            <person name="Chen G.Z."/>
            <person name="Huang M.Z."/>
            <person name="Huang L."/>
            <person name="Peng D.H."/>
            <person name="Luo Y.B."/>
            <person name="Zou S.Q."/>
            <person name="Chen S.P."/>
            <person name="Lan S."/>
            <person name="Tsai W.C."/>
            <person name="Van de Peer Y."/>
            <person name="Liu Z.J."/>
        </authorList>
    </citation>
    <scope>NUCLEOTIDE SEQUENCE [LARGE SCALE GENOMIC DNA]</scope>
    <source>
        <strain evidence="1">Lor287</strain>
    </source>
</reference>
<accession>A0AAP0C2C6</accession>
<gene>
    <name evidence="1" type="ORF">KSP39_PZI001251</name>
</gene>
<dbReference type="Proteomes" id="UP001418222">
    <property type="component" value="Unassembled WGS sequence"/>
</dbReference>
<dbReference type="EMBL" id="JBBWWQ010000001">
    <property type="protein sequence ID" value="KAK8956839.1"/>
    <property type="molecule type" value="Genomic_DNA"/>
</dbReference>